<dbReference type="AlphaFoldDB" id="A0A6N8JLK4"/>
<gene>
    <name evidence="2" type="ORF">GKZ27_04900</name>
</gene>
<evidence type="ECO:0000313" key="2">
    <source>
        <dbReference type="EMBL" id="MVX60795.1"/>
    </source>
</evidence>
<proteinExistence type="predicted"/>
<protein>
    <submittedName>
        <fullName evidence="2">Uncharacterized protein</fullName>
    </submittedName>
</protein>
<comment type="caution">
    <text evidence="2">The sequence shown here is derived from an EMBL/GenBank/DDBJ whole genome shotgun (WGS) entry which is preliminary data.</text>
</comment>
<evidence type="ECO:0000313" key="3">
    <source>
        <dbReference type="Proteomes" id="UP000463388"/>
    </source>
</evidence>
<name>A0A6N8JLK4_9ACTN</name>
<keyword evidence="3" id="KW-1185">Reference proteome</keyword>
<organism evidence="2 3">
    <name type="scientific">Adlercreutzia mucosicola</name>
    <dbReference type="NCBI Taxonomy" id="580026"/>
    <lineage>
        <taxon>Bacteria</taxon>
        <taxon>Bacillati</taxon>
        <taxon>Actinomycetota</taxon>
        <taxon>Coriobacteriia</taxon>
        <taxon>Eggerthellales</taxon>
        <taxon>Eggerthellaceae</taxon>
        <taxon>Adlercreutzia</taxon>
    </lineage>
</organism>
<evidence type="ECO:0000256" key="1">
    <source>
        <dbReference type="SAM" id="MobiDB-lite"/>
    </source>
</evidence>
<accession>A0A6N8JLK4</accession>
<feature type="compositionally biased region" description="Low complexity" evidence="1">
    <location>
        <begin position="79"/>
        <end position="99"/>
    </location>
</feature>
<sequence length="99" mass="11090">MKRQEIEGEINANKNILDQTDYQILRAIEDIFAAEGIAELLSALANAGQEIVHTIKLRKDCRKRINELEAMTAEDDEPVVTVTEEPADEAPATPEQKEE</sequence>
<dbReference type="Proteomes" id="UP000463388">
    <property type="component" value="Unassembled WGS sequence"/>
</dbReference>
<dbReference type="EMBL" id="WSRR01000008">
    <property type="protein sequence ID" value="MVX60795.1"/>
    <property type="molecule type" value="Genomic_DNA"/>
</dbReference>
<feature type="region of interest" description="Disordered" evidence="1">
    <location>
        <begin position="75"/>
        <end position="99"/>
    </location>
</feature>
<reference evidence="2 3" key="1">
    <citation type="submission" date="2019-12" db="EMBL/GenBank/DDBJ databases">
        <title>Microbes associate with the intestines of laboratory mice.</title>
        <authorList>
            <person name="Navarre W."/>
            <person name="Wong E."/>
        </authorList>
    </citation>
    <scope>NUCLEOTIDE SEQUENCE [LARGE SCALE GENOMIC DNA]</scope>
    <source>
        <strain evidence="2 3">NM66_B29</strain>
    </source>
</reference>
<dbReference type="RefSeq" id="WP_160345509.1">
    <property type="nucleotide sequence ID" value="NZ_WSRR01000008.1"/>
</dbReference>